<protein>
    <submittedName>
        <fullName evidence="1">Uncharacterized protein</fullName>
    </submittedName>
</protein>
<sequence length="56" mass="6767">MFSLLSLEKHQISLNILDSFLLKIILFQFFCRLPLKYILSRDICIESDIFYNFCFL</sequence>
<evidence type="ECO:0000313" key="1">
    <source>
        <dbReference type="EMBL" id="KOF83804.1"/>
    </source>
</evidence>
<dbReference type="EMBL" id="KQ419368">
    <property type="protein sequence ID" value="KOF83804.1"/>
    <property type="molecule type" value="Genomic_DNA"/>
</dbReference>
<dbReference type="AlphaFoldDB" id="A0A0L8H412"/>
<gene>
    <name evidence="1" type="ORF">OCBIM_22023183mg</name>
</gene>
<reference evidence="1" key="1">
    <citation type="submission" date="2015-07" db="EMBL/GenBank/DDBJ databases">
        <title>MeaNS - Measles Nucleotide Surveillance Program.</title>
        <authorList>
            <person name="Tran T."/>
            <person name="Druce J."/>
        </authorList>
    </citation>
    <scope>NUCLEOTIDE SEQUENCE</scope>
    <source>
        <strain evidence="1">UCB-OBI-ISO-001</strain>
        <tissue evidence="1">Gonad</tissue>
    </source>
</reference>
<name>A0A0L8H412_OCTBM</name>
<accession>A0A0L8H412</accession>
<proteinExistence type="predicted"/>
<organism evidence="1">
    <name type="scientific">Octopus bimaculoides</name>
    <name type="common">California two-spotted octopus</name>
    <dbReference type="NCBI Taxonomy" id="37653"/>
    <lineage>
        <taxon>Eukaryota</taxon>
        <taxon>Metazoa</taxon>
        <taxon>Spiralia</taxon>
        <taxon>Lophotrochozoa</taxon>
        <taxon>Mollusca</taxon>
        <taxon>Cephalopoda</taxon>
        <taxon>Coleoidea</taxon>
        <taxon>Octopodiformes</taxon>
        <taxon>Octopoda</taxon>
        <taxon>Incirrata</taxon>
        <taxon>Octopodidae</taxon>
        <taxon>Octopus</taxon>
    </lineage>
</organism>